<dbReference type="PROSITE" id="PS51450">
    <property type="entry name" value="LRR"/>
    <property type="match status" value="6"/>
</dbReference>
<reference evidence="4 5" key="1">
    <citation type="submission" date="2014-07" db="EMBL/GenBank/DDBJ databases">
        <title>Genomic and transcriptomic analysis on Apis cerana provide comprehensive insights into honey bee biology.</title>
        <authorList>
            <person name="Diao Q."/>
            <person name="Sun L."/>
            <person name="Zheng H."/>
            <person name="Zheng H."/>
            <person name="Xu S."/>
            <person name="Wang S."/>
            <person name="Zeng Z."/>
            <person name="Hu F."/>
            <person name="Su S."/>
            <person name="Wu J."/>
        </authorList>
    </citation>
    <scope>NUCLEOTIDE SEQUENCE [LARGE SCALE GENOMIC DNA]</scope>
    <source>
        <tissue evidence="4">Pupae without intestine</tissue>
    </source>
</reference>
<dbReference type="EMBL" id="KZ288194">
    <property type="protein sequence ID" value="PBC33831.1"/>
    <property type="molecule type" value="Genomic_DNA"/>
</dbReference>
<feature type="signal peptide" evidence="3">
    <location>
        <begin position="1"/>
        <end position="22"/>
    </location>
</feature>
<dbReference type="PANTHER" id="PTHR46652:SF8">
    <property type="entry name" value="LEUCINE RICH REPEAT CONTAINING 23"/>
    <property type="match status" value="1"/>
</dbReference>
<dbReference type="InterPro" id="IPR032675">
    <property type="entry name" value="LRR_dom_sf"/>
</dbReference>
<keyword evidence="3" id="KW-0732">Signal</keyword>
<proteinExistence type="predicted"/>
<dbReference type="SUPFAM" id="SSF52058">
    <property type="entry name" value="L domain-like"/>
    <property type="match status" value="2"/>
</dbReference>
<organism evidence="4 5">
    <name type="scientific">Apis cerana cerana</name>
    <name type="common">Oriental honeybee</name>
    <dbReference type="NCBI Taxonomy" id="94128"/>
    <lineage>
        <taxon>Eukaryota</taxon>
        <taxon>Metazoa</taxon>
        <taxon>Ecdysozoa</taxon>
        <taxon>Arthropoda</taxon>
        <taxon>Hexapoda</taxon>
        <taxon>Insecta</taxon>
        <taxon>Pterygota</taxon>
        <taxon>Neoptera</taxon>
        <taxon>Endopterygota</taxon>
        <taxon>Hymenoptera</taxon>
        <taxon>Apocrita</taxon>
        <taxon>Aculeata</taxon>
        <taxon>Apoidea</taxon>
        <taxon>Anthophila</taxon>
        <taxon>Apidae</taxon>
        <taxon>Apis</taxon>
    </lineage>
</organism>
<evidence type="ECO:0000313" key="5">
    <source>
        <dbReference type="Proteomes" id="UP000242457"/>
    </source>
</evidence>
<gene>
    <name evidence="4" type="ORF">APICC_08180</name>
</gene>
<evidence type="ECO:0000256" key="2">
    <source>
        <dbReference type="ARBA" id="ARBA00022737"/>
    </source>
</evidence>
<dbReference type="Proteomes" id="UP000242457">
    <property type="component" value="Unassembled WGS sequence"/>
</dbReference>
<dbReference type="InterPro" id="IPR050836">
    <property type="entry name" value="SDS22/Internalin_LRR"/>
</dbReference>
<dbReference type="InterPro" id="IPR003591">
    <property type="entry name" value="Leu-rich_rpt_typical-subtyp"/>
</dbReference>
<evidence type="ECO:0000256" key="1">
    <source>
        <dbReference type="ARBA" id="ARBA00022614"/>
    </source>
</evidence>
<dbReference type="STRING" id="94128.A0A2A3ES18"/>
<keyword evidence="5" id="KW-1185">Reference proteome</keyword>
<dbReference type="PRINTS" id="PR00019">
    <property type="entry name" value="LEURICHRPT"/>
</dbReference>
<dbReference type="OrthoDB" id="8023798at2759"/>
<dbReference type="SMART" id="SM00365">
    <property type="entry name" value="LRR_SD22"/>
    <property type="match status" value="7"/>
</dbReference>
<keyword evidence="2" id="KW-0677">Repeat</keyword>
<keyword evidence="1" id="KW-0433">Leucine-rich repeat</keyword>
<feature type="chain" id="PRO_5013285673" evidence="3">
    <location>
        <begin position="23"/>
        <end position="497"/>
    </location>
</feature>
<name>A0A2A3ES18_APICC</name>
<dbReference type="Pfam" id="PF13855">
    <property type="entry name" value="LRR_8"/>
    <property type="match status" value="3"/>
</dbReference>
<dbReference type="PANTHER" id="PTHR46652">
    <property type="entry name" value="LEUCINE-RICH REPEAT AND IQ DOMAIN-CONTAINING PROTEIN 1-RELATED"/>
    <property type="match status" value="1"/>
</dbReference>
<sequence>MLFVQSWPVLLAILFRLQLVYGGQYLLYGNNNYQYGDNNRPVFSHTNIPPMPITPCKKCEPIIQYQECKSNSILHFEGIGIKTVGDFFVKSKEIKELYLDDNEITKISIKAFDSLTKLNILSLSNNNISIDKMLWFNQHDNLRDLIINNNKYNGTDTVIDKIFHPLPKLERLSLKNNGISNLNISLKNFAPSLRSLDLSGNNMKSIDFIVNLPETISYLNLHNNSFSSIKKNYLHNIENLKLSNNKITELCSINCKQYSFLSLEGMRKLLNLNVSGNYIKTVTENAFRYTTNLVSLDLSRNEIESLPENIFRGLESLLELRMSHNRLISIPNICALHSVRNVDLSHNRIVEINSDSFCFTTFIETLDLSNNHILNINNNFDKLQTLQKLDLSNNFINKLPIMLIQRTQFLEILLLKNNSITNIDDLLTLQLRTLREIHLEENPFLFLRLNNSMIHIKEYREMKNCDIEIAEILKKHVASIEEDDSSNNESNESNEIY</sequence>
<dbReference type="SMART" id="SM00364">
    <property type="entry name" value="LRR_BAC"/>
    <property type="match status" value="6"/>
</dbReference>
<evidence type="ECO:0000313" key="4">
    <source>
        <dbReference type="EMBL" id="PBC33831.1"/>
    </source>
</evidence>
<dbReference type="Gene3D" id="3.80.10.10">
    <property type="entry name" value="Ribonuclease Inhibitor"/>
    <property type="match status" value="3"/>
</dbReference>
<dbReference type="InterPro" id="IPR001611">
    <property type="entry name" value="Leu-rich_rpt"/>
</dbReference>
<dbReference type="AlphaFoldDB" id="A0A2A3ES18"/>
<keyword evidence="4" id="KW-0675">Receptor</keyword>
<accession>A0A2A3ES18</accession>
<evidence type="ECO:0000256" key="3">
    <source>
        <dbReference type="SAM" id="SignalP"/>
    </source>
</evidence>
<protein>
    <submittedName>
        <fullName evidence="4">Leucine-rich repeat-containing G-protein coupled receptor</fullName>
    </submittedName>
</protein>
<dbReference type="SMART" id="SM00369">
    <property type="entry name" value="LRR_TYP"/>
    <property type="match status" value="10"/>
</dbReference>